<comment type="caution">
    <text evidence="1">The sequence shown here is derived from an EMBL/GenBank/DDBJ whole genome shotgun (WGS) entry which is preliminary data.</text>
</comment>
<evidence type="ECO:0000313" key="2">
    <source>
        <dbReference type="Proteomes" id="UP000712600"/>
    </source>
</evidence>
<dbReference type="Proteomes" id="UP000712600">
    <property type="component" value="Unassembled WGS sequence"/>
</dbReference>
<dbReference type="EMBL" id="QGKX02000004">
    <property type="protein sequence ID" value="KAF3599499.1"/>
    <property type="molecule type" value="Genomic_DNA"/>
</dbReference>
<reference evidence="1" key="1">
    <citation type="submission" date="2019-12" db="EMBL/GenBank/DDBJ databases">
        <title>Genome sequencing and annotation of Brassica cretica.</title>
        <authorList>
            <person name="Studholme D.J."/>
            <person name="Sarris P."/>
        </authorList>
    </citation>
    <scope>NUCLEOTIDE SEQUENCE</scope>
    <source>
        <strain evidence="1">PFS-109/04</strain>
        <tissue evidence="1">Leaf</tissue>
    </source>
</reference>
<organism evidence="1 2">
    <name type="scientific">Brassica cretica</name>
    <name type="common">Mustard</name>
    <dbReference type="NCBI Taxonomy" id="69181"/>
    <lineage>
        <taxon>Eukaryota</taxon>
        <taxon>Viridiplantae</taxon>
        <taxon>Streptophyta</taxon>
        <taxon>Embryophyta</taxon>
        <taxon>Tracheophyta</taxon>
        <taxon>Spermatophyta</taxon>
        <taxon>Magnoliopsida</taxon>
        <taxon>eudicotyledons</taxon>
        <taxon>Gunneridae</taxon>
        <taxon>Pentapetalae</taxon>
        <taxon>rosids</taxon>
        <taxon>malvids</taxon>
        <taxon>Brassicales</taxon>
        <taxon>Brassicaceae</taxon>
        <taxon>Brassiceae</taxon>
        <taxon>Brassica</taxon>
    </lineage>
</organism>
<proteinExistence type="predicted"/>
<evidence type="ECO:0000313" key="1">
    <source>
        <dbReference type="EMBL" id="KAF3599499.1"/>
    </source>
</evidence>
<protein>
    <submittedName>
        <fullName evidence="1">Uncharacterized protein</fullName>
    </submittedName>
</protein>
<dbReference type="AlphaFoldDB" id="A0A8S9SFF4"/>
<sequence>MRASSKGTSRVDPSAHLPEVQETSSWIFSYDNEVPILENPERLAFIWRKIRERGCELPYLGDMREHDAYVRMAVANAKVMEASNEYAALMEKRLADFLSKEEAGSHLLTIQQLRG</sequence>
<gene>
    <name evidence="1" type="ORF">F2Q69_00036979</name>
</gene>
<accession>A0A8S9SFF4</accession>
<name>A0A8S9SFF4_BRACR</name>